<dbReference type="InterPro" id="IPR023213">
    <property type="entry name" value="CAT-like_dom_sf"/>
</dbReference>
<dbReference type="InterPro" id="IPR011053">
    <property type="entry name" value="Single_hybrid_motif"/>
</dbReference>
<dbReference type="SUPFAM" id="SSF52777">
    <property type="entry name" value="CoA-dependent acyltransferases"/>
    <property type="match status" value="1"/>
</dbReference>
<dbReference type="PANTHER" id="PTHR23151">
    <property type="entry name" value="DIHYDROLIPOAMIDE ACETYL/SUCCINYL-TRANSFERASE-RELATED"/>
    <property type="match status" value="1"/>
</dbReference>
<dbReference type="FunFam" id="2.40.50.100:FF:000010">
    <property type="entry name" value="Acetyltransferase component of pyruvate dehydrogenase complex"/>
    <property type="match status" value="1"/>
</dbReference>
<dbReference type="AlphaFoldDB" id="V9TTY7"/>
<dbReference type="InterPro" id="IPR000089">
    <property type="entry name" value="Biotin_lipoyl"/>
</dbReference>
<comment type="similarity">
    <text evidence="1 8">Belongs to the 2-oxoacid dehydrogenase family.</text>
</comment>
<dbReference type="InterPro" id="IPR003016">
    <property type="entry name" value="2-oxoA_DH_lipoyl-BS"/>
</dbReference>
<dbReference type="EMBL" id="CP006745">
    <property type="protein sequence ID" value="AHC73627.1"/>
    <property type="molecule type" value="Genomic_DNA"/>
</dbReference>
<dbReference type="PROSITE" id="PS51826">
    <property type="entry name" value="PSBD"/>
    <property type="match status" value="1"/>
</dbReference>
<name>V9TTY7_9PROT</name>
<dbReference type="OrthoDB" id="9805770at2"/>
<evidence type="ECO:0000313" key="11">
    <source>
        <dbReference type="EMBL" id="AHC73627.1"/>
    </source>
</evidence>
<dbReference type="Gene3D" id="4.10.320.10">
    <property type="entry name" value="E3-binding domain"/>
    <property type="match status" value="1"/>
</dbReference>
<dbReference type="PROSITE" id="PS00189">
    <property type="entry name" value="LIPOYL"/>
    <property type="match status" value="1"/>
</dbReference>
<dbReference type="SUPFAM" id="SSF47005">
    <property type="entry name" value="Peripheral subunit-binding domain of 2-oxo acid dehydrogenase complex"/>
    <property type="match status" value="1"/>
</dbReference>
<keyword evidence="4 8" id="KW-0450">Lipoyl</keyword>
<proteinExistence type="inferred from homology"/>
<dbReference type="Gene3D" id="2.40.50.100">
    <property type="match status" value="1"/>
</dbReference>
<dbReference type="Gene3D" id="3.30.559.10">
    <property type="entry name" value="Chloramphenicol acetyltransferase-like domain"/>
    <property type="match status" value="1"/>
</dbReference>
<protein>
    <recommendedName>
        <fullName evidence="8">Acetyltransferase component of pyruvate dehydrogenase complex</fullName>
        <ecNumber evidence="8">2.3.1.12</ecNumber>
    </recommendedName>
</protein>
<dbReference type="Pfam" id="PF00198">
    <property type="entry name" value="2-oxoacid_dh"/>
    <property type="match status" value="1"/>
</dbReference>
<evidence type="ECO:0000256" key="4">
    <source>
        <dbReference type="ARBA" id="ARBA00022823"/>
    </source>
</evidence>
<dbReference type="HOGENOM" id="CLU_016733_10_2_5"/>
<dbReference type="GO" id="GO:0004742">
    <property type="term" value="F:dihydrolipoyllysine-residue acetyltransferase activity"/>
    <property type="evidence" value="ECO:0007669"/>
    <property type="project" value="UniProtKB-UniRule"/>
</dbReference>
<evidence type="ECO:0000256" key="1">
    <source>
        <dbReference type="ARBA" id="ARBA00007317"/>
    </source>
</evidence>
<evidence type="ECO:0000256" key="6">
    <source>
        <dbReference type="ARBA" id="ARBA00025211"/>
    </source>
</evidence>
<evidence type="ECO:0000259" key="10">
    <source>
        <dbReference type="PROSITE" id="PS51826"/>
    </source>
</evidence>
<dbReference type="Pfam" id="PF02817">
    <property type="entry name" value="E3_binding"/>
    <property type="match status" value="1"/>
</dbReference>
<evidence type="ECO:0000256" key="5">
    <source>
        <dbReference type="ARBA" id="ARBA00023315"/>
    </source>
</evidence>
<evidence type="ECO:0000313" key="12">
    <source>
        <dbReference type="Proteomes" id="UP000018700"/>
    </source>
</evidence>
<reference evidence="11 12" key="1">
    <citation type="journal article" date="2013" name="PLoS ONE">
        <title>Bacterial endosymbiosis in a chordate host: long-term co-evolution and conservation of secondary metabolism.</title>
        <authorList>
            <person name="Kwan J.C."/>
            <person name="Schmidt E.W."/>
        </authorList>
    </citation>
    <scope>NUCLEOTIDE SEQUENCE [LARGE SCALE GENOMIC DNA]</scope>
    <source>
        <strain evidence="12">faulkneri L5</strain>
    </source>
</reference>
<comment type="subunit">
    <text evidence="2">Forms a 24-polypeptide structural core with octahedral symmetry.</text>
</comment>
<dbReference type="eggNOG" id="COG0508">
    <property type="taxonomic scope" value="Bacteria"/>
</dbReference>
<dbReference type="Proteomes" id="UP000018700">
    <property type="component" value="Chromosome"/>
</dbReference>
<keyword evidence="5 8" id="KW-0012">Acyltransferase</keyword>
<keyword evidence="3 8" id="KW-0808">Transferase</keyword>
<evidence type="ECO:0000256" key="7">
    <source>
        <dbReference type="ARBA" id="ARBA00048370"/>
    </source>
</evidence>
<feature type="domain" description="Lipoyl-binding" evidence="9">
    <location>
        <begin position="2"/>
        <end position="78"/>
    </location>
</feature>
<dbReference type="STRING" id="1401328.P856_406"/>
<feature type="domain" description="Peripheral subunit-binding (PSBD)" evidence="10">
    <location>
        <begin position="131"/>
        <end position="168"/>
    </location>
</feature>
<sequence>MPIPITMPALSPTMTEGTLAKWMVKEGDTVSPGDVIVEIETDKATMEVEAVDEGILGRIIINSGTRGVAVNTVIAFLLEEGENIQDIPVEKKLSPILENEKLFNEELFLSNVSLTSENSFNPINTSDKRVFATPLARRLARQIGVDLNGIIGTGPNGRIVKADVENAGAVLAPKDILSESSIDQSLPFGQPNVPDYNEITNTTMRKIIAKRLIESKHCAPHFYLTIDCEIDELLRVRKELNAKSNDYKLSLNDLLIRAAAIALRRVPNVNSSWREEAIRVYRQIDIAVAVAIEGGLVTPVVRDAGSKGLIEISYLMKDLISRARDGKLLPEEYQGGTFSISNLGMFGIKDFAAIINPPQGAIIAIGSGEKRPIVKDGKLSIATIMSCTLSVDHRVIDGAVAANFLNTFRNLIEYPLAMLL</sequence>
<keyword evidence="11" id="KW-0670">Pyruvate</keyword>
<dbReference type="RefSeq" id="WP_025300507.1">
    <property type="nucleotide sequence ID" value="NZ_CP006745.1"/>
</dbReference>
<dbReference type="InterPro" id="IPR045257">
    <property type="entry name" value="E2/Pdx1"/>
</dbReference>
<dbReference type="PATRIC" id="fig|1401328.3.peg.398"/>
<dbReference type="SUPFAM" id="SSF51230">
    <property type="entry name" value="Single hybrid motif"/>
    <property type="match status" value="1"/>
</dbReference>
<dbReference type="GO" id="GO:0006086">
    <property type="term" value="P:pyruvate decarboxylation to acetyl-CoA"/>
    <property type="evidence" value="ECO:0007669"/>
    <property type="project" value="InterPro"/>
</dbReference>
<keyword evidence="12" id="KW-1185">Reference proteome</keyword>
<dbReference type="InterPro" id="IPR001078">
    <property type="entry name" value="2-oxoacid_DH_actylTfrase"/>
</dbReference>
<dbReference type="InterPro" id="IPR036625">
    <property type="entry name" value="E3-bd_dom_sf"/>
</dbReference>
<accession>V9TTY7</accession>
<dbReference type="InterPro" id="IPR004167">
    <property type="entry name" value="PSBD"/>
</dbReference>
<dbReference type="FunFam" id="3.30.559.10:FF:000003">
    <property type="entry name" value="Acetyltransferase component of pyruvate dehydrogenase complex"/>
    <property type="match status" value="1"/>
</dbReference>
<dbReference type="PANTHER" id="PTHR23151:SF90">
    <property type="entry name" value="DIHYDROLIPOYLLYSINE-RESIDUE ACETYLTRANSFERASE COMPONENT OF PYRUVATE DEHYDROGENASE COMPLEX, MITOCHONDRIAL-RELATED"/>
    <property type="match status" value="1"/>
</dbReference>
<evidence type="ECO:0000256" key="3">
    <source>
        <dbReference type="ARBA" id="ARBA00022679"/>
    </source>
</evidence>
<evidence type="ECO:0000256" key="8">
    <source>
        <dbReference type="RuleBase" id="RU361137"/>
    </source>
</evidence>
<organism evidence="11 12">
    <name type="scientific">Candidatus Endolissoclinum faulkneri L5</name>
    <dbReference type="NCBI Taxonomy" id="1401328"/>
    <lineage>
        <taxon>Bacteria</taxon>
        <taxon>Pseudomonadati</taxon>
        <taxon>Pseudomonadota</taxon>
        <taxon>Alphaproteobacteria</taxon>
        <taxon>Rhodospirillales</taxon>
        <taxon>Rhodospirillaceae</taxon>
        <taxon>Candidatus Endolissoclinum</taxon>
    </lineage>
</organism>
<evidence type="ECO:0000256" key="2">
    <source>
        <dbReference type="ARBA" id="ARBA00011484"/>
    </source>
</evidence>
<comment type="cofactor">
    <cofactor evidence="8">
        <name>(R)-lipoate</name>
        <dbReference type="ChEBI" id="CHEBI:83088"/>
    </cofactor>
    <text evidence="8">Binds 1 lipoyl cofactor covalently.</text>
</comment>
<dbReference type="KEGG" id="efk:P856_406"/>
<dbReference type="Pfam" id="PF00364">
    <property type="entry name" value="Biotin_lipoyl"/>
    <property type="match status" value="1"/>
</dbReference>
<dbReference type="InterPro" id="IPR006257">
    <property type="entry name" value="LAT1"/>
</dbReference>
<comment type="catalytic activity">
    <reaction evidence="7 8">
        <text>N(6)-[(R)-dihydrolipoyl]-L-lysyl-[protein] + acetyl-CoA = N(6)-[(R)-S(8)-acetyldihydrolipoyl]-L-lysyl-[protein] + CoA</text>
        <dbReference type="Rhea" id="RHEA:17017"/>
        <dbReference type="Rhea" id="RHEA-COMP:10475"/>
        <dbReference type="Rhea" id="RHEA-COMP:10478"/>
        <dbReference type="ChEBI" id="CHEBI:57287"/>
        <dbReference type="ChEBI" id="CHEBI:57288"/>
        <dbReference type="ChEBI" id="CHEBI:83100"/>
        <dbReference type="ChEBI" id="CHEBI:83111"/>
        <dbReference type="EC" id="2.3.1.12"/>
    </reaction>
</comment>
<dbReference type="GO" id="GO:0045254">
    <property type="term" value="C:pyruvate dehydrogenase complex"/>
    <property type="evidence" value="ECO:0007669"/>
    <property type="project" value="UniProtKB-UniRule"/>
</dbReference>
<dbReference type="EC" id="2.3.1.12" evidence="8"/>
<dbReference type="PROSITE" id="PS50968">
    <property type="entry name" value="BIOTINYL_LIPOYL"/>
    <property type="match status" value="1"/>
</dbReference>
<comment type="function">
    <text evidence="6">The pyruvate dehydrogenase complex catalyzes the overall conversion of pyruvate to acetyl-CoA and CO(2). It contains multiple copies of three enzymatic components: pyruvate dehydrogenase (E1), dihydrolipoamide acetyltransferase (E2) and lipoamide dehydrogenase (E3).</text>
</comment>
<gene>
    <name evidence="11" type="primary">pdhC</name>
    <name evidence="11" type="ORF">P856_406</name>
</gene>
<evidence type="ECO:0000259" key="9">
    <source>
        <dbReference type="PROSITE" id="PS50968"/>
    </source>
</evidence>
<dbReference type="CDD" id="cd06849">
    <property type="entry name" value="lipoyl_domain"/>
    <property type="match status" value="1"/>
</dbReference>
<dbReference type="NCBIfam" id="TIGR01349">
    <property type="entry name" value="PDHac_trf_mito"/>
    <property type="match status" value="1"/>
</dbReference>